<evidence type="ECO:0000313" key="5">
    <source>
        <dbReference type="EMBL" id="RHA82094.1"/>
    </source>
</evidence>
<dbReference type="InterPro" id="IPR046059">
    <property type="entry name" value="DUF6017"/>
</dbReference>
<dbReference type="EMBL" id="QSFV01000001">
    <property type="protein sequence ID" value="RHA82094.1"/>
    <property type="molecule type" value="Genomic_DNA"/>
</dbReference>
<dbReference type="InterPro" id="IPR010724">
    <property type="entry name" value="RepA_N"/>
</dbReference>
<comment type="caution">
    <text evidence="5">The sequence shown here is derived from an EMBL/GenBank/DDBJ whole genome shotgun (WGS) entry which is preliminary data.</text>
</comment>
<evidence type="ECO:0000259" key="2">
    <source>
        <dbReference type="Pfam" id="PF06970"/>
    </source>
</evidence>
<feature type="domain" description="DUF6017" evidence="3">
    <location>
        <begin position="241"/>
        <end position="358"/>
    </location>
</feature>
<evidence type="ECO:0000313" key="7">
    <source>
        <dbReference type="Proteomes" id="UP000285740"/>
    </source>
</evidence>
<organism evidence="5 7">
    <name type="scientific">Eubacterium ventriosum</name>
    <dbReference type="NCBI Taxonomy" id="39496"/>
    <lineage>
        <taxon>Bacteria</taxon>
        <taxon>Bacillati</taxon>
        <taxon>Bacillota</taxon>
        <taxon>Clostridia</taxon>
        <taxon>Eubacteriales</taxon>
        <taxon>Eubacteriaceae</taxon>
        <taxon>Eubacterium</taxon>
    </lineage>
</organism>
<dbReference type="Proteomes" id="UP000284598">
    <property type="component" value="Unassembled WGS sequence"/>
</dbReference>
<dbReference type="EMBL" id="QSFO01000003">
    <property type="protein sequence ID" value="RHA56072.1"/>
    <property type="molecule type" value="Genomic_DNA"/>
</dbReference>
<evidence type="ECO:0000256" key="1">
    <source>
        <dbReference type="SAM" id="MobiDB-lite"/>
    </source>
</evidence>
<feature type="compositionally biased region" description="Polar residues" evidence="1">
    <location>
        <begin position="131"/>
        <end position="150"/>
    </location>
</feature>
<gene>
    <name evidence="5" type="ORF">DW918_00710</name>
    <name evidence="4" type="ORF">DW929_03020</name>
</gene>
<feature type="domain" description="Replication initiator A N-terminal" evidence="2">
    <location>
        <begin position="15"/>
        <end position="89"/>
    </location>
</feature>
<sequence length="365" mass="42469">MAFEYYYGKQADQYSFIKVPKLLVHDKAFIGLSVDAKMLYGLLLDRMSLSMKNGWLDEENRVYIIYQIKDIMSDMNMARATAVKYLQELVDFGLVEKKKRGLGLPNILYVKSFLVEKESIEQEKTLDERYTNTPETPKNTQKFNNYTSRSSKIETQEVQKLNYKEFNNYTSGSSENEIQEVQELDPNNTNINNTKNIDTNILSYPLTEGEEPDMTGADNWMHKKGLSITMPKADRMRFDKKKSEYELYMDLIKDNIEYDALKERYPLDAELIDGIVEMMTEVTVSTNDYIVIASNSFPKEVVKSRFLKLNFSHLEYVMSCFKSNTTKVKNIKKYLLASLFNAPSTMNGYYTAEVNHDMPQYASRR</sequence>
<evidence type="ECO:0000259" key="3">
    <source>
        <dbReference type="Pfam" id="PF19481"/>
    </source>
</evidence>
<name>A0A413TAZ9_9FIRM</name>
<reference evidence="6 7" key="1">
    <citation type="submission" date="2018-08" db="EMBL/GenBank/DDBJ databases">
        <title>A genome reference for cultivated species of the human gut microbiota.</title>
        <authorList>
            <person name="Zou Y."/>
            <person name="Xue W."/>
            <person name="Luo G."/>
        </authorList>
    </citation>
    <scope>NUCLEOTIDE SEQUENCE [LARGE SCALE GENOMIC DNA]</scope>
    <source>
        <strain evidence="5 7">AM42-30</strain>
        <strain evidence="4 6">AM43-2</strain>
    </source>
</reference>
<accession>A0A413TAZ9</accession>
<dbReference type="Proteomes" id="UP000285740">
    <property type="component" value="Unassembled WGS sequence"/>
</dbReference>
<evidence type="ECO:0000313" key="4">
    <source>
        <dbReference type="EMBL" id="RHA56072.1"/>
    </source>
</evidence>
<protein>
    <submittedName>
        <fullName evidence="5">Uncharacterized protein</fullName>
    </submittedName>
</protein>
<dbReference type="Pfam" id="PF19481">
    <property type="entry name" value="DUF6017"/>
    <property type="match status" value="1"/>
</dbReference>
<proteinExistence type="predicted"/>
<dbReference type="Pfam" id="PF06970">
    <property type="entry name" value="RepA_N"/>
    <property type="match status" value="1"/>
</dbReference>
<feature type="region of interest" description="Disordered" evidence="1">
    <location>
        <begin position="129"/>
        <end position="151"/>
    </location>
</feature>
<dbReference type="RefSeq" id="WP_118024863.1">
    <property type="nucleotide sequence ID" value="NZ_QSFO01000003.1"/>
</dbReference>
<evidence type="ECO:0000313" key="6">
    <source>
        <dbReference type="Proteomes" id="UP000284598"/>
    </source>
</evidence>
<dbReference type="AlphaFoldDB" id="A0A413TAZ9"/>